<evidence type="ECO:0000313" key="5">
    <source>
        <dbReference type="EMBL" id="KAK3330717.1"/>
    </source>
</evidence>
<dbReference type="InterPro" id="IPR039903">
    <property type="entry name" value="Zswim2"/>
</dbReference>
<evidence type="ECO:0000259" key="3">
    <source>
        <dbReference type="PROSITE" id="PS50089"/>
    </source>
</evidence>
<keyword evidence="1" id="KW-0863">Zinc-finger</keyword>
<dbReference type="EMBL" id="JAUEDM010000001">
    <property type="protein sequence ID" value="KAK3330717.1"/>
    <property type="molecule type" value="Genomic_DNA"/>
</dbReference>
<evidence type="ECO:0000313" key="6">
    <source>
        <dbReference type="Proteomes" id="UP001283341"/>
    </source>
</evidence>
<evidence type="ECO:0000256" key="1">
    <source>
        <dbReference type="PROSITE-ProRule" id="PRU00175"/>
    </source>
</evidence>
<dbReference type="Pfam" id="PF13639">
    <property type="entry name" value="zf-RING_2"/>
    <property type="match status" value="1"/>
</dbReference>
<keyword evidence="1" id="KW-0862">Zinc</keyword>
<evidence type="ECO:0000256" key="2">
    <source>
        <dbReference type="SAM" id="MobiDB-lite"/>
    </source>
</evidence>
<gene>
    <name evidence="5" type="ORF">B0H66DRAFT_544685</name>
</gene>
<dbReference type="AlphaFoldDB" id="A0AAE0ITK2"/>
<feature type="region of interest" description="Disordered" evidence="2">
    <location>
        <begin position="1"/>
        <end position="30"/>
    </location>
</feature>
<dbReference type="Gene3D" id="3.30.40.10">
    <property type="entry name" value="Zinc/RING finger domain, C3HC4 (zinc finger)"/>
    <property type="match status" value="1"/>
</dbReference>
<dbReference type="PANTHER" id="PTHR21540">
    <property type="entry name" value="RING FINGER AND SWIM DOMAIN-CONTAINING PROTEIN 2"/>
    <property type="match status" value="1"/>
</dbReference>
<proteinExistence type="predicted"/>
<feature type="domain" description="SWIM-type" evidence="4">
    <location>
        <begin position="119"/>
        <end position="151"/>
    </location>
</feature>
<dbReference type="CDD" id="cd16494">
    <property type="entry name" value="RING-CH-C4HC3_ZSWM2"/>
    <property type="match status" value="1"/>
</dbReference>
<dbReference type="SUPFAM" id="SSF57850">
    <property type="entry name" value="RING/U-box"/>
    <property type="match status" value="1"/>
</dbReference>
<evidence type="ECO:0000259" key="4">
    <source>
        <dbReference type="PROSITE" id="PS50966"/>
    </source>
</evidence>
<organism evidence="5 6">
    <name type="scientific">Apodospora peruviana</name>
    <dbReference type="NCBI Taxonomy" id="516989"/>
    <lineage>
        <taxon>Eukaryota</taxon>
        <taxon>Fungi</taxon>
        <taxon>Dikarya</taxon>
        <taxon>Ascomycota</taxon>
        <taxon>Pezizomycotina</taxon>
        <taxon>Sordariomycetes</taxon>
        <taxon>Sordariomycetidae</taxon>
        <taxon>Sordariales</taxon>
        <taxon>Lasiosphaeriaceae</taxon>
        <taxon>Apodospora</taxon>
    </lineage>
</organism>
<keyword evidence="6" id="KW-1185">Reference proteome</keyword>
<reference evidence="5" key="1">
    <citation type="journal article" date="2023" name="Mol. Phylogenet. Evol.">
        <title>Genome-scale phylogeny and comparative genomics of the fungal order Sordariales.</title>
        <authorList>
            <person name="Hensen N."/>
            <person name="Bonometti L."/>
            <person name="Westerberg I."/>
            <person name="Brannstrom I.O."/>
            <person name="Guillou S."/>
            <person name="Cros-Aarteil S."/>
            <person name="Calhoun S."/>
            <person name="Haridas S."/>
            <person name="Kuo A."/>
            <person name="Mondo S."/>
            <person name="Pangilinan J."/>
            <person name="Riley R."/>
            <person name="LaButti K."/>
            <person name="Andreopoulos B."/>
            <person name="Lipzen A."/>
            <person name="Chen C."/>
            <person name="Yan M."/>
            <person name="Daum C."/>
            <person name="Ng V."/>
            <person name="Clum A."/>
            <person name="Steindorff A."/>
            <person name="Ohm R.A."/>
            <person name="Martin F."/>
            <person name="Silar P."/>
            <person name="Natvig D.O."/>
            <person name="Lalanne C."/>
            <person name="Gautier V."/>
            <person name="Ament-Velasquez S.L."/>
            <person name="Kruys A."/>
            <person name="Hutchinson M.I."/>
            <person name="Powell A.J."/>
            <person name="Barry K."/>
            <person name="Miller A.N."/>
            <person name="Grigoriev I.V."/>
            <person name="Debuchy R."/>
            <person name="Gladieux P."/>
            <person name="Hiltunen Thoren M."/>
            <person name="Johannesson H."/>
        </authorList>
    </citation>
    <scope>NUCLEOTIDE SEQUENCE</scope>
    <source>
        <strain evidence="5">CBS 118394</strain>
    </source>
</reference>
<feature type="compositionally biased region" description="Gly residues" evidence="2">
    <location>
        <begin position="185"/>
        <end position="194"/>
    </location>
</feature>
<dbReference type="PROSITE" id="PS50089">
    <property type="entry name" value="ZF_RING_2"/>
    <property type="match status" value="1"/>
</dbReference>
<evidence type="ECO:0008006" key="7">
    <source>
        <dbReference type="Google" id="ProtNLM"/>
    </source>
</evidence>
<dbReference type="Proteomes" id="UP001283341">
    <property type="component" value="Unassembled WGS sequence"/>
</dbReference>
<dbReference type="Pfam" id="PF04434">
    <property type="entry name" value="SWIM"/>
    <property type="match status" value="1"/>
</dbReference>
<name>A0AAE0ITK2_9PEZI</name>
<feature type="compositionally biased region" description="Low complexity" evidence="2">
    <location>
        <begin position="10"/>
        <end position="20"/>
    </location>
</feature>
<dbReference type="InterPro" id="IPR007527">
    <property type="entry name" value="Znf_SWIM"/>
</dbReference>
<protein>
    <recommendedName>
        <fullName evidence="7">Znf1</fullName>
    </recommendedName>
</protein>
<accession>A0AAE0ITK2</accession>
<dbReference type="PROSITE" id="PS50966">
    <property type="entry name" value="ZF_SWIM"/>
    <property type="match status" value="1"/>
</dbReference>
<dbReference type="GO" id="GO:0008270">
    <property type="term" value="F:zinc ion binding"/>
    <property type="evidence" value="ECO:0007669"/>
    <property type="project" value="UniProtKB-KW"/>
</dbReference>
<feature type="region of interest" description="Disordered" evidence="2">
    <location>
        <begin position="174"/>
        <end position="197"/>
    </location>
</feature>
<dbReference type="PANTHER" id="PTHR21540:SF0">
    <property type="entry name" value="PHD FAMILY PROTEIN"/>
    <property type="match status" value="1"/>
</dbReference>
<sequence>MGAETEHRTTPATTSWPASPAKRKAPTTMDTVYSGYGRPVVHIDLSQVEYVTPSKKVRKEKSQEEKRLRRFRPQPPQAFQEIYNRATSQRFYVLSRRRYGTSQLPEEVVEVTGSTGNIYTVMISRQPSCDCPMGSEGKQCKHIVYVLARVLRAKYEYVYQLALLSTELQDIFADAPPPMEDDDGGVGSSTGGGNKNRKPVEGDCPICFSDMESQGNEVIVWCRAACGQNIHKECFEMWAATKRQQASGGNVTCPYCRSVWDGDEDMAKKIKRTGDRNQEGYMNVAEQLGISQVRDTSTYSRWWTGHPHSFRRRYD</sequence>
<comment type="caution">
    <text evidence="5">The sequence shown here is derived from an EMBL/GenBank/DDBJ whole genome shotgun (WGS) entry which is preliminary data.</text>
</comment>
<dbReference type="InterPro" id="IPR001841">
    <property type="entry name" value="Znf_RING"/>
</dbReference>
<keyword evidence="1" id="KW-0479">Metal-binding</keyword>
<dbReference type="InterPro" id="IPR013083">
    <property type="entry name" value="Znf_RING/FYVE/PHD"/>
</dbReference>
<feature type="domain" description="RING-type" evidence="3">
    <location>
        <begin position="204"/>
        <end position="257"/>
    </location>
</feature>
<dbReference type="GO" id="GO:0061630">
    <property type="term" value="F:ubiquitin protein ligase activity"/>
    <property type="evidence" value="ECO:0007669"/>
    <property type="project" value="InterPro"/>
</dbReference>
<reference evidence="5" key="2">
    <citation type="submission" date="2023-06" db="EMBL/GenBank/DDBJ databases">
        <authorList>
            <consortium name="Lawrence Berkeley National Laboratory"/>
            <person name="Haridas S."/>
            <person name="Hensen N."/>
            <person name="Bonometti L."/>
            <person name="Westerberg I."/>
            <person name="Brannstrom I.O."/>
            <person name="Guillou S."/>
            <person name="Cros-Aarteil S."/>
            <person name="Calhoun S."/>
            <person name="Kuo A."/>
            <person name="Mondo S."/>
            <person name="Pangilinan J."/>
            <person name="Riley R."/>
            <person name="Labutti K."/>
            <person name="Andreopoulos B."/>
            <person name="Lipzen A."/>
            <person name="Chen C."/>
            <person name="Yanf M."/>
            <person name="Daum C."/>
            <person name="Ng V."/>
            <person name="Clum A."/>
            <person name="Steindorff A."/>
            <person name="Ohm R."/>
            <person name="Martin F."/>
            <person name="Silar P."/>
            <person name="Natvig D."/>
            <person name="Lalanne C."/>
            <person name="Gautier V."/>
            <person name="Ament-Velasquez S.L."/>
            <person name="Kruys A."/>
            <person name="Hutchinson M.I."/>
            <person name="Powell A.J."/>
            <person name="Barry K."/>
            <person name="Miller A.N."/>
            <person name="Grigoriev I.V."/>
            <person name="Debuchy R."/>
            <person name="Gladieux P."/>
            <person name="Thoren M.H."/>
            <person name="Johannesson H."/>
        </authorList>
    </citation>
    <scope>NUCLEOTIDE SEQUENCE</scope>
    <source>
        <strain evidence="5">CBS 118394</strain>
    </source>
</reference>